<reference evidence="10" key="1">
    <citation type="submission" date="2022-03" db="EMBL/GenBank/DDBJ databases">
        <title>Bacterial whole genome sequence for Hymenobacter sp. DH14.</title>
        <authorList>
            <person name="Le V."/>
        </authorList>
    </citation>
    <scope>NUCLEOTIDE SEQUENCE</scope>
    <source>
        <strain evidence="10">DH14</strain>
    </source>
</reference>
<dbReference type="PANTHER" id="PTHR36699:SF1">
    <property type="entry name" value="L,D-TRANSPEPTIDASE YAFK-RELATED"/>
    <property type="match status" value="1"/>
</dbReference>
<comment type="caution">
    <text evidence="10">The sequence shown here is derived from an EMBL/GenBank/DDBJ whole genome shotgun (WGS) entry which is preliminary data.</text>
</comment>
<proteinExistence type="inferred from homology"/>
<comment type="pathway">
    <text evidence="1 7">Cell wall biogenesis; peptidoglycan biosynthesis.</text>
</comment>
<dbReference type="GO" id="GO:0071555">
    <property type="term" value="P:cell wall organization"/>
    <property type="evidence" value="ECO:0007669"/>
    <property type="project" value="UniProtKB-UniRule"/>
</dbReference>
<comment type="similarity">
    <text evidence="2">Belongs to the YkuD family.</text>
</comment>
<dbReference type="Proteomes" id="UP001139193">
    <property type="component" value="Unassembled WGS sequence"/>
</dbReference>
<dbReference type="GO" id="GO:0004180">
    <property type="term" value="F:carboxypeptidase activity"/>
    <property type="evidence" value="ECO:0007669"/>
    <property type="project" value="UniProtKB-ARBA"/>
</dbReference>
<feature type="chain" id="PRO_5040805793" description="L,D-TPase catalytic domain-containing protein" evidence="8">
    <location>
        <begin position="21"/>
        <end position="250"/>
    </location>
</feature>
<dbReference type="GO" id="GO:0009252">
    <property type="term" value="P:peptidoglycan biosynthetic process"/>
    <property type="evidence" value="ECO:0007669"/>
    <property type="project" value="UniProtKB-KW"/>
</dbReference>
<evidence type="ECO:0000256" key="2">
    <source>
        <dbReference type="ARBA" id="ARBA00005992"/>
    </source>
</evidence>
<dbReference type="CDD" id="cd16913">
    <property type="entry name" value="YkuD_like"/>
    <property type="match status" value="1"/>
</dbReference>
<dbReference type="AlphaFoldDB" id="A0A9X2AJM7"/>
<dbReference type="InterPro" id="IPR038063">
    <property type="entry name" value="Transpep_catalytic_dom"/>
</dbReference>
<protein>
    <recommendedName>
        <fullName evidence="9">L,D-TPase catalytic domain-containing protein</fullName>
    </recommendedName>
</protein>
<evidence type="ECO:0000313" key="10">
    <source>
        <dbReference type="EMBL" id="MCI1189009.1"/>
    </source>
</evidence>
<dbReference type="EMBL" id="JALBGC010000004">
    <property type="protein sequence ID" value="MCI1189009.1"/>
    <property type="molecule type" value="Genomic_DNA"/>
</dbReference>
<feature type="active site" description="Nucleophile" evidence="7">
    <location>
        <position position="173"/>
    </location>
</feature>
<keyword evidence="6 7" id="KW-0961">Cell wall biogenesis/degradation</keyword>
<evidence type="ECO:0000256" key="8">
    <source>
        <dbReference type="SAM" id="SignalP"/>
    </source>
</evidence>
<sequence length="250" mass="27422">MLRRLSCYLLLLFPGCPLLAQSCTKPAPVDSSAAFWRQQLTYPRVRAARATAGPVVAARLRARSLDPDRLEILFRLLKTHRELEVWARNRNGGPYELLHAYPLAATSGTLGPKRRAGDGQVPEGFYEIDRFNPKSNFHLSLGLNYPTAAERALGEPDPGGDIFIHGGEVTIGCLPITDAGIEEVYLLAVLARAAGQTAIPVHIFPFPITDAELAKRPNSPHLAYWRGLRPGYAYFEQHHEPAAPAALAAQ</sequence>
<dbReference type="InterPro" id="IPR005490">
    <property type="entry name" value="LD_TPept_cat_dom"/>
</dbReference>
<evidence type="ECO:0000256" key="7">
    <source>
        <dbReference type="PROSITE-ProRule" id="PRU01373"/>
    </source>
</evidence>
<dbReference type="SUPFAM" id="SSF141523">
    <property type="entry name" value="L,D-transpeptidase catalytic domain-like"/>
    <property type="match status" value="1"/>
</dbReference>
<evidence type="ECO:0000313" key="11">
    <source>
        <dbReference type="Proteomes" id="UP001139193"/>
    </source>
</evidence>
<gene>
    <name evidence="10" type="ORF">MON38_16420</name>
</gene>
<evidence type="ECO:0000256" key="3">
    <source>
        <dbReference type="ARBA" id="ARBA00022679"/>
    </source>
</evidence>
<feature type="domain" description="L,D-TPase catalytic" evidence="9">
    <location>
        <begin position="72"/>
        <end position="204"/>
    </location>
</feature>
<name>A0A9X2AJM7_9BACT</name>
<dbReference type="RefSeq" id="WP_241937232.1">
    <property type="nucleotide sequence ID" value="NZ_JALBGC010000004.1"/>
</dbReference>
<dbReference type="Pfam" id="PF03734">
    <property type="entry name" value="YkuD"/>
    <property type="match status" value="1"/>
</dbReference>
<keyword evidence="11" id="KW-1185">Reference proteome</keyword>
<evidence type="ECO:0000256" key="6">
    <source>
        <dbReference type="ARBA" id="ARBA00023316"/>
    </source>
</evidence>
<organism evidence="10 11">
    <name type="scientific">Hymenobacter cyanobacteriorum</name>
    <dbReference type="NCBI Taxonomy" id="2926463"/>
    <lineage>
        <taxon>Bacteria</taxon>
        <taxon>Pseudomonadati</taxon>
        <taxon>Bacteroidota</taxon>
        <taxon>Cytophagia</taxon>
        <taxon>Cytophagales</taxon>
        <taxon>Hymenobacteraceae</taxon>
        <taxon>Hymenobacter</taxon>
    </lineage>
</organism>
<evidence type="ECO:0000256" key="4">
    <source>
        <dbReference type="ARBA" id="ARBA00022960"/>
    </source>
</evidence>
<keyword evidence="3" id="KW-0808">Transferase</keyword>
<evidence type="ECO:0000256" key="5">
    <source>
        <dbReference type="ARBA" id="ARBA00022984"/>
    </source>
</evidence>
<keyword evidence="4 7" id="KW-0133">Cell shape</keyword>
<dbReference type="GO" id="GO:0008360">
    <property type="term" value="P:regulation of cell shape"/>
    <property type="evidence" value="ECO:0007669"/>
    <property type="project" value="UniProtKB-UniRule"/>
</dbReference>
<dbReference type="GO" id="GO:0016740">
    <property type="term" value="F:transferase activity"/>
    <property type="evidence" value="ECO:0007669"/>
    <property type="project" value="UniProtKB-KW"/>
</dbReference>
<evidence type="ECO:0000256" key="1">
    <source>
        <dbReference type="ARBA" id="ARBA00004752"/>
    </source>
</evidence>
<keyword evidence="8" id="KW-0732">Signal</keyword>
<evidence type="ECO:0000259" key="9">
    <source>
        <dbReference type="PROSITE" id="PS52029"/>
    </source>
</evidence>
<feature type="signal peptide" evidence="8">
    <location>
        <begin position="1"/>
        <end position="20"/>
    </location>
</feature>
<dbReference type="PROSITE" id="PS52029">
    <property type="entry name" value="LD_TPASE"/>
    <property type="match status" value="1"/>
</dbReference>
<dbReference type="PANTHER" id="PTHR36699">
    <property type="entry name" value="LD-TRANSPEPTIDASE"/>
    <property type="match status" value="1"/>
</dbReference>
<accession>A0A9X2AJM7</accession>
<dbReference type="PROSITE" id="PS51257">
    <property type="entry name" value="PROKAR_LIPOPROTEIN"/>
    <property type="match status" value="1"/>
</dbReference>
<keyword evidence="5 7" id="KW-0573">Peptidoglycan synthesis</keyword>
<feature type="active site" description="Proton donor/acceptor" evidence="7">
    <location>
        <position position="165"/>
    </location>
</feature>